<evidence type="ECO:0000256" key="4">
    <source>
        <dbReference type="ARBA" id="ARBA00022737"/>
    </source>
</evidence>
<reference evidence="11" key="1">
    <citation type="submission" date="2019-10" db="EMBL/GenBank/DDBJ databases">
        <title>Corvus moneduloides (New Caledonian crow) genome, bCorMon1, primary haplotype.</title>
        <authorList>
            <person name="Rutz C."/>
            <person name="Fungtammasan C."/>
            <person name="Mountcastle J."/>
            <person name="Formenti G."/>
            <person name="Chow W."/>
            <person name="Howe K."/>
            <person name="Steele M.P."/>
            <person name="Fernandes J."/>
            <person name="Gilbert M.T.P."/>
            <person name="Fedrigo O."/>
            <person name="Jarvis E.D."/>
            <person name="Gemmell N."/>
        </authorList>
    </citation>
    <scope>NUCLEOTIDE SEQUENCE [LARGE SCALE GENOMIC DNA]</scope>
</reference>
<evidence type="ECO:0000256" key="5">
    <source>
        <dbReference type="ARBA" id="ARBA00023136"/>
    </source>
</evidence>
<dbReference type="Gene3D" id="2.10.50.10">
    <property type="entry name" value="Tumor Necrosis Factor Receptor, subunit A, domain 2"/>
    <property type="match status" value="2"/>
</dbReference>
<dbReference type="FunFam" id="2.10.50.10:FF:000004">
    <property type="entry name" value="Tumor necrosis factor receptor superfamily member 6"/>
    <property type="match status" value="1"/>
</dbReference>
<keyword evidence="11" id="KW-1185">Reference proteome</keyword>
<dbReference type="InterPro" id="IPR008063">
    <property type="entry name" value="Fas_rcpt"/>
</dbReference>
<evidence type="ECO:0000256" key="8">
    <source>
        <dbReference type="ARBA" id="ARBA00023180"/>
    </source>
</evidence>
<keyword evidence="2" id="KW-0053">Apoptosis</keyword>
<dbReference type="Proteomes" id="UP000694553">
    <property type="component" value="Unassembled WGS sequence"/>
</dbReference>
<dbReference type="GO" id="GO:0032872">
    <property type="term" value="P:regulation of stress-activated MAPK cascade"/>
    <property type="evidence" value="ECO:0007669"/>
    <property type="project" value="TreeGrafter"/>
</dbReference>
<dbReference type="GO" id="GO:0045121">
    <property type="term" value="C:membrane raft"/>
    <property type="evidence" value="ECO:0007669"/>
    <property type="project" value="TreeGrafter"/>
</dbReference>
<dbReference type="PANTHER" id="PTHR46874:SF1">
    <property type="entry name" value="TUMOR NECROSIS FACTOR RECEPTOR SUPERFAMILY MEMBER 6"/>
    <property type="match status" value="1"/>
</dbReference>
<dbReference type="SMART" id="SM00208">
    <property type="entry name" value="TNFR"/>
    <property type="match status" value="1"/>
</dbReference>
<keyword evidence="4" id="KW-0677">Repeat</keyword>
<feature type="repeat" description="TNFR-Cys" evidence="9">
    <location>
        <begin position="54"/>
        <end position="97"/>
    </location>
</feature>
<dbReference type="GO" id="GO:0006955">
    <property type="term" value="P:immune response"/>
    <property type="evidence" value="ECO:0007669"/>
    <property type="project" value="InterPro"/>
</dbReference>
<evidence type="ECO:0000313" key="11">
    <source>
        <dbReference type="Proteomes" id="UP000694553"/>
    </source>
</evidence>
<comment type="subcellular location">
    <subcellularLocation>
        <location evidence="1">Membrane</location>
    </subcellularLocation>
</comment>
<comment type="caution">
    <text evidence="9">Lacks conserved residue(s) required for the propagation of feature annotation.</text>
</comment>
<dbReference type="GO" id="GO:0043066">
    <property type="term" value="P:negative regulation of apoptotic process"/>
    <property type="evidence" value="ECO:0007669"/>
    <property type="project" value="TreeGrafter"/>
</dbReference>
<evidence type="ECO:0000256" key="2">
    <source>
        <dbReference type="ARBA" id="ARBA00022703"/>
    </source>
</evidence>
<dbReference type="PRINTS" id="PR01680">
    <property type="entry name" value="TNFACTORR6"/>
</dbReference>
<dbReference type="GO" id="GO:0005031">
    <property type="term" value="F:tumor necrosis factor receptor activity"/>
    <property type="evidence" value="ECO:0007669"/>
    <property type="project" value="TreeGrafter"/>
</dbReference>
<proteinExistence type="predicted"/>
<sequence length="150" mass="17012">MTYNRRIIARRQITCNKDEYYLDAQCCKKCGSGEYYCFVKNVTCPTDSTKHCVPCEKGKEFVDHPNDLEKCLRCKSCDSKFGMSTEINCTPVENTKCACVKNHFCNVHAFITTYEIVNIGVIEKQCTSTSDTLCGTKGTIIKHSRVQHVL</sequence>
<keyword evidence="6" id="KW-1015">Disulfide bond</keyword>
<reference evidence="10" key="3">
    <citation type="submission" date="2025-09" db="UniProtKB">
        <authorList>
            <consortium name="Ensembl"/>
        </authorList>
    </citation>
    <scope>IDENTIFICATION</scope>
</reference>
<dbReference type="GO" id="GO:0006924">
    <property type="term" value="P:activation-induced cell death of T cells"/>
    <property type="evidence" value="ECO:0007669"/>
    <property type="project" value="TreeGrafter"/>
</dbReference>
<keyword evidence="7" id="KW-0675">Receptor</keyword>
<accession>A0A8U7M4A8</accession>
<dbReference type="GO" id="GO:0097192">
    <property type="term" value="P:extrinsic apoptotic signaling pathway in absence of ligand"/>
    <property type="evidence" value="ECO:0007669"/>
    <property type="project" value="TreeGrafter"/>
</dbReference>
<keyword evidence="5" id="KW-0472">Membrane</keyword>
<dbReference type="InterPro" id="IPR001368">
    <property type="entry name" value="TNFR/NGFR_Cys_rich_reg"/>
</dbReference>
<organism evidence="10 11">
    <name type="scientific">Corvus moneduloides</name>
    <name type="common">New Caledonian crow</name>
    <dbReference type="NCBI Taxonomy" id="1196302"/>
    <lineage>
        <taxon>Eukaryota</taxon>
        <taxon>Metazoa</taxon>
        <taxon>Chordata</taxon>
        <taxon>Craniata</taxon>
        <taxon>Vertebrata</taxon>
        <taxon>Euteleostomi</taxon>
        <taxon>Archelosauria</taxon>
        <taxon>Archosauria</taxon>
        <taxon>Dinosauria</taxon>
        <taxon>Saurischia</taxon>
        <taxon>Theropoda</taxon>
        <taxon>Coelurosauria</taxon>
        <taxon>Aves</taxon>
        <taxon>Neognathae</taxon>
        <taxon>Neoaves</taxon>
        <taxon>Telluraves</taxon>
        <taxon>Australaves</taxon>
        <taxon>Passeriformes</taxon>
        <taxon>Corvoidea</taxon>
        <taxon>Corvidae</taxon>
        <taxon>Corvus</taxon>
    </lineage>
</organism>
<dbReference type="Ensembl" id="ENSCMUT00000036229.1">
    <property type="protein sequence ID" value="ENSCMUP00000031287.1"/>
    <property type="gene ID" value="ENSCMUG00000018391.1"/>
</dbReference>
<reference evidence="10" key="2">
    <citation type="submission" date="2025-08" db="UniProtKB">
        <authorList>
            <consortium name="Ensembl"/>
        </authorList>
    </citation>
    <scope>IDENTIFICATION</scope>
</reference>
<dbReference type="PROSITE" id="PS50050">
    <property type="entry name" value="TNFR_NGFR_2"/>
    <property type="match status" value="1"/>
</dbReference>
<evidence type="ECO:0000313" key="10">
    <source>
        <dbReference type="Ensembl" id="ENSCMUP00000031287.1"/>
    </source>
</evidence>
<name>A0A8U7M4A8_CORMO</name>
<dbReference type="GO" id="GO:0031265">
    <property type="term" value="C:CD95 death-inducing signaling complex"/>
    <property type="evidence" value="ECO:0007669"/>
    <property type="project" value="TreeGrafter"/>
</dbReference>
<protein>
    <submittedName>
        <fullName evidence="10">Uncharacterized protein</fullName>
    </submittedName>
</protein>
<dbReference type="GO" id="GO:0097527">
    <property type="term" value="P:necroptotic signaling pathway"/>
    <property type="evidence" value="ECO:0007669"/>
    <property type="project" value="TreeGrafter"/>
</dbReference>
<evidence type="ECO:0000256" key="6">
    <source>
        <dbReference type="ARBA" id="ARBA00023157"/>
    </source>
</evidence>
<evidence type="ECO:0000256" key="9">
    <source>
        <dbReference type="PROSITE-ProRule" id="PRU00206"/>
    </source>
</evidence>
<dbReference type="AlphaFoldDB" id="A0A8U7M4A8"/>
<keyword evidence="3" id="KW-0732">Signal</keyword>
<keyword evidence="8" id="KW-0325">Glycoprotein</keyword>
<dbReference type="Pfam" id="PF00020">
    <property type="entry name" value="TNFR_c6"/>
    <property type="match status" value="1"/>
</dbReference>
<evidence type="ECO:0000256" key="7">
    <source>
        <dbReference type="ARBA" id="ARBA00023170"/>
    </source>
</evidence>
<evidence type="ECO:0000256" key="1">
    <source>
        <dbReference type="ARBA" id="ARBA00004370"/>
    </source>
</evidence>
<dbReference type="GO" id="GO:0097049">
    <property type="term" value="P:motor neuron apoptotic process"/>
    <property type="evidence" value="ECO:0007669"/>
    <property type="project" value="TreeGrafter"/>
</dbReference>
<dbReference type="PANTHER" id="PTHR46874">
    <property type="entry name" value="TUMOR NECROSIS FACTOR RECEPTOR SUPERFAMILY MEMBER 6"/>
    <property type="match status" value="1"/>
</dbReference>
<dbReference type="GO" id="GO:0009897">
    <property type="term" value="C:external side of plasma membrane"/>
    <property type="evidence" value="ECO:0007669"/>
    <property type="project" value="TreeGrafter"/>
</dbReference>
<dbReference type="SUPFAM" id="SSF57586">
    <property type="entry name" value="TNF receptor-like"/>
    <property type="match status" value="2"/>
</dbReference>
<evidence type="ECO:0000256" key="3">
    <source>
        <dbReference type="ARBA" id="ARBA00022729"/>
    </source>
</evidence>